<feature type="region of interest" description="Disordered" evidence="5">
    <location>
        <begin position="307"/>
        <end position="341"/>
    </location>
</feature>
<feature type="compositionally biased region" description="Basic and acidic residues" evidence="5">
    <location>
        <begin position="11"/>
        <end position="21"/>
    </location>
</feature>
<evidence type="ECO:0000256" key="5">
    <source>
        <dbReference type="SAM" id="MobiDB-lite"/>
    </source>
</evidence>
<dbReference type="GO" id="GO:0000398">
    <property type="term" value="P:mRNA splicing, via spliceosome"/>
    <property type="evidence" value="ECO:0007669"/>
    <property type="project" value="InterPro"/>
</dbReference>
<evidence type="ECO:0000313" key="7">
    <source>
        <dbReference type="EMBL" id="CEM02077.1"/>
    </source>
</evidence>
<dbReference type="EMBL" id="CDMY01000317">
    <property type="protein sequence ID" value="CEM02077.1"/>
    <property type="molecule type" value="Genomic_DNA"/>
</dbReference>
<keyword evidence="4" id="KW-0175">Coiled coil</keyword>
<sequence>MSSLFARRGFKKPDAKKLRASDEEEDEQDVQQAQPDASSAQAAAVAADGPGNVATKAAPKPSVCVAEEADEEIAFKVRKSKASKALSSRRKPIDEDAPSPTAAAGGDLPSPSPSPPPPPAPADKPPRGPPSVTSDGVTVTLRTTHSTDAQGDDEREMGGGGGGRYGPGSIRRQNRPASNIFSTAGKGRGVDEGMDEDMLERLRAASLEGEEEEEDMHGGQGGDEIRLTTASKIYTLDDDNDAEDDELGASAEELARLARAKREKLRQAASSAEEFISLDSSAVPLSATTPIDDIGSSDRLKKLSSKVQRQLGQAAPSASASASVQQDHPVRQNGRLPQSMDEDEDLLEGGAMALEQGVSQWELQQIRKARGRTAGEALTQPQYHYHHQQQPSFEEMPVSAPPPVVYGALPLPSSVPTAMVTIPSPDAALQGLQMRTHVLRSDAAKRRSRNEGMTKERADTAEMIDTLEKKLQKLDKDLDFFQRFEEYIEDLSGLLAVKSEPVNVALQTLELMEADFAKRRWNRRVQELDDELFQAGERHPKFQQENKDEKDEFGRSRAFHHNQARLQRIDRRQKRRNQQRQRIMAKSLGGQKQSDILEDGWVTSDDDQDDGKEQLVADRKKFCEAAQAIFRDASEDFRSVHHILERFKEFKTKHNDRYRASYCGMSLLEVLQPFVTLQLLWWDPFATGSAADAESAVWYGGRRLIGSATLEEFEWYELMVTYTDIDTQADGKEDPDGDLVPQLVFKAVFPRIKAWLEAYWDPTSLTQTKRCVELLNELLLFRADDEASTKPINEVLEAAVKRMTACIDDLLAFPQTSPSSLPEGPLSPLVVRQVWRALKVSRCAAEWQDVLSTNAIQQFVVKEVWQQRLARCLSASRPDDIDPLERYVMDLPLGWMVAGRPEGLGSCVQMCATMAVKHAQPSREGGLDMPRRAVKLLKRLQAYDEARDIQKRLGITDGI</sequence>
<evidence type="ECO:0000256" key="4">
    <source>
        <dbReference type="SAM" id="Coils"/>
    </source>
</evidence>
<dbReference type="PANTHER" id="PTHR12214:SF0">
    <property type="entry name" value="LD29489P"/>
    <property type="match status" value="1"/>
</dbReference>
<dbReference type="GO" id="GO:0005634">
    <property type="term" value="C:nucleus"/>
    <property type="evidence" value="ECO:0007669"/>
    <property type="project" value="UniProtKB-SubCell"/>
</dbReference>
<feature type="compositionally biased region" description="Basic residues" evidence="5">
    <location>
        <begin position="76"/>
        <end position="90"/>
    </location>
</feature>
<keyword evidence="8" id="KW-1185">Reference proteome</keyword>
<dbReference type="InterPro" id="IPR022783">
    <property type="entry name" value="GCFC_dom"/>
</dbReference>
<evidence type="ECO:0000256" key="2">
    <source>
        <dbReference type="ARBA" id="ARBA00010801"/>
    </source>
</evidence>
<gene>
    <name evidence="7" type="ORF">Vbra_13464</name>
</gene>
<feature type="compositionally biased region" description="Pro residues" evidence="5">
    <location>
        <begin position="110"/>
        <end position="129"/>
    </location>
</feature>
<dbReference type="OMA" id="MKNICLW"/>
<feature type="region of interest" description="Disordered" evidence="5">
    <location>
        <begin position="1"/>
        <end position="193"/>
    </location>
</feature>
<feature type="compositionally biased region" description="Low complexity" evidence="5">
    <location>
        <begin position="30"/>
        <end position="51"/>
    </location>
</feature>
<dbReference type="AlphaFoldDB" id="A0A0G4ETX3"/>
<reference evidence="7 8" key="1">
    <citation type="submission" date="2014-11" db="EMBL/GenBank/DDBJ databases">
        <authorList>
            <person name="Zhu J."/>
            <person name="Qi W."/>
            <person name="Song R."/>
        </authorList>
    </citation>
    <scope>NUCLEOTIDE SEQUENCE [LARGE SCALE GENOMIC DNA]</scope>
</reference>
<feature type="compositionally biased region" description="Polar residues" evidence="5">
    <location>
        <begin position="132"/>
        <end position="149"/>
    </location>
</feature>
<comment type="similarity">
    <text evidence="2">Belongs to the GCF family.</text>
</comment>
<protein>
    <recommendedName>
        <fullName evidence="6">GCF C-terminal domain-containing protein</fullName>
    </recommendedName>
</protein>
<feature type="domain" description="GCF C-terminal" evidence="6">
    <location>
        <begin position="641"/>
        <end position="809"/>
    </location>
</feature>
<organism evidence="7 8">
    <name type="scientific">Vitrella brassicaformis (strain CCMP3155)</name>
    <dbReference type="NCBI Taxonomy" id="1169540"/>
    <lineage>
        <taxon>Eukaryota</taxon>
        <taxon>Sar</taxon>
        <taxon>Alveolata</taxon>
        <taxon>Colpodellida</taxon>
        <taxon>Vitrellaceae</taxon>
        <taxon>Vitrella</taxon>
    </lineage>
</organism>
<dbReference type="PANTHER" id="PTHR12214">
    <property type="entry name" value="GC-RICH SEQUENCE DNA-BINDING FACTOR"/>
    <property type="match status" value="1"/>
</dbReference>
<name>A0A0G4ETX3_VITBC</name>
<accession>A0A0G4ETX3</accession>
<evidence type="ECO:0000256" key="1">
    <source>
        <dbReference type="ARBA" id="ARBA00004123"/>
    </source>
</evidence>
<evidence type="ECO:0000259" key="6">
    <source>
        <dbReference type="Pfam" id="PF07842"/>
    </source>
</evidence>
<dbReference type="OrthoDB" id="429427at2759"/>
<comment type="subcellular location">
    <subcellularLocation>
        <location evidence="1">Nucleus</location>
    </subcellularLocation>
</comment>
<feature type="compositionally biased region" description="Basic and acidic residues" evidence="5">
    <location>
        <begin position="536"/>
        <end position="555"/>
    </location>
</feature>
<dbReference type="Proteomes" id="UP000041254">
    <property type="component" value="Unassembled WGS sequence"/>
</dbReference>
<proteinExistence type="inferred from homology"/>
<dbReference type="InParanoid" id="A0A0G4ETX3"/>
<feature type="compositionally biased region" description="Low complexity" evidence="5">
    <location>
        <begin position="314"/>
        <end position="323"/>
    </location>
</feature>
<dbReference type="InterPro" id="IPR012890">
    <property type="entry name" value="GCFC2-like"/>
</dbReference>
<evidence type="ECO:0000256" key="3">
    <source>
        <dbReference type="ARBA" id="ARBA00023242"/>
    </source>
</evidence>
<dbReference type="GO" id="GO:0003677">
    <property type="term" value="F:DNA binding"/>
    <property type="evidence" value="ECO:0007669"/>
    <property type="project" value="InterPro"/>
</dbReference>
<keyword evidence="3" id="KW-0539">Nucleus</keyword>
<feature type="region of interest" description="Disordered" evidence="5">
    <location>
        <begin position="534"/>
        <end position="591"/>
    </location>
</feature>
<evidence type="ECO:0000313" key="8">
    <source>
        <dbReference type="Proteomes" id="UP000041254"/>
    </source>
</evidence>
<dbReference type="Pfam" id="PF07842">
    <property type="entry name" value="GCFC"/>
    <property type="match status" value="1"/>
</dbReference>
<dbReference type="VEuPathDB" id="CryptoDB:Vbra_13464"/>
<feature type="coiled-coil region" evidence="4">
    <location>
        <begin position="450"/>
        <end position="484"/>
    </location>
</feature>
<dbReference type="STRING" id="1169540.A0A0G4ETX3"/>